<name>A0A6A5RG20_9PLEO</name>
<proteinExistence type="predicted"/>
<dbReference type="Proteomes" id="UP000800082">
    <property type="component" value="Unassembled WGS sequence"/>
</dbReference>
<organism evidence="1 2">
    <name type="scientific">Didymella exigua CBS 183.55</name>
    <dbReference type="NCBI Taxonomy" id="1150837"/>
    <lineage>
        <taxon>Eukaryota</taxon>
        <taxon>Fungi</taxon>
        <taxon>Dikarya</taxon>
        <taxon>Ascomycota</taxon>
        <taxon>Pezizomycotina</taxon>
        <taxon>Dothideomycetes</taxon>
        <taxon>Pleosporomycetidae</taxon>
        <taxon>Pleosporales</taxon>
        <taxon>Pleosporineae</taxon>
        <taxon>Didymellaceae</taxon>
        <taxon>Didymella</taxon>
    </lineage>
</organism>
<accession>A0A6A5RG20</accession>
<reference evidence="1" key="1">
    <citation type="journal article" date="2020" name="Stud. Mycol.">
        <title>101 Dothideomycetes genomes: a test case for predicting lifestyles and emergence of pathogens.</title>
        <authorList>
            <person name="Haridas S."/>
            <person name="Albert R."/>
            <person name="Binder M."/>
            <person name="Bloem J."/>
            <person name="Labutti K."/>
            <person name="Salamov A."/>
            <person name="Andreopoulos B."/>
            <person name="Baker S."/>
            <person name="Barry K."/>
            <person name="Bills G."/>
            <person name="Bluhm B."/>
            <person name="Cannon C."/>
            <person name="Castanera R."/>
            <person name="Culley D."/>
            <person name="Daum C."/>
            <person name="Ezra D."/>
            <person name="Gonzalez J."/>
            <person name="Henrissat B."/>
            <person name="Kuo A."/>
            <person name="Liang C."/>
            <person name="Lipzen A."/>
            <person name="Lutzoni F."/>
            <person name="Magnuson J."/>
            <person name="Mondo S."/>
            <person name="Nolan M."/>
            <person name="Ohm R."/>
            <person name="Pangilinan J."/>
            <person name="Park H.-J."/>
            <person name="Ramirez L."/>
            <person name="Alfaro M."/>
            <person name="Sun H."/>
            <person name="Tritt A."/>
            <person name="Yoshinaga Y."/>
            <person name="Zwiers L.-H."/>
            <person name="Turgeon B."/>
            <person name="Goodwin S."/>
            <person name="Spatafora J."/>
            <person name="Crous P."/>
            <person name="Grigoriev I."/>
        </authorList>
    </citation>
    <scope>NUCLEOTIDE SEQUENCE</scope>
    <source>
        <strain evidence="1">CBS 183.55</strain>
    </source>
</reference>
<gene>
    <name evidence="1" type="ORF">M421DRAFT_176115</name>
</gene>
<dbReference type="GeneID" id="54345484"/>
<dbReference type="AlphaFoldDB" id="A0A6A5RG20"/>
<keyword evidence="2" id="KW-1185">Reference proteome</keyword>
<dbReference type="RefSeq" id="XP_033447533.1">
    <property type="nucleotide sequence ID" value="XM_033587837.1"/>
</dbReference>
<sequence>MRTPLTSYYLAPSGMCDADGIVFDASEHVRHSAAERYADQITRLGLRMCQSDCAVVLSREEAPLAARGGDGRCSCSPLISARNGVVRAALQELVDVYVGWCLACCEEIAEEGDDLLVCAGLFLLFGHRSPLSQKLLLLGYWFGNVTDASGWCRRRRRGRR</sequence>
<evidence type="ECO:0000313" key="2">
    <source>
        <dbReference type="Proteomes" id="UP000800082"/>
    </source>
</evidence>
<protein>
    <submittedName>
        <fullName evidence="1">Uncharacterized protein</fullName>
    </submittedName>
</protein>
<evidence type="ECO:0000313" key="1">
    <source>
        <dbReference type="EMBL" id="KAF1927281.1"/>
    </source>
</evidence>
<dbReference type="EMBL" id="ML978972">
    <property type="protein sequence ID" value="KAF1927281.1"/>
    <property type="molecule type" value="Genomic_DNA"/>
</dbReference>